<organism evidence="6 7">
    <name type="scientific">Rubellimicrobium roseum</name>
    <dbReference type="NCBI Taxonomy" id="687525"/>
    <lineage>
        <taxon>Bacteria</taxon>
        <taxon>Pseudomonadati</taxon>
        <taxon>Pseudomonadota</taxon>
        <taxon>Alphaproteobacteria</taxon>
        <taxon>Rhodobacterales</taxon>
        <taxon>Roseobacteraceae</taxon>
        <taxon>Rubellimicrobium</taxon>
    </lineage>
</organism>
<dbReference type="CDD" id="cd17478">
    <property type="entry name" value="MFS_FsR"/>
    <property type="match status" value="1"/>
</dbReference>
<dbReference type="InterPro" id="IPR011701">
    <property type="entry name" value="MFS"/>
</dbReference>
<feature type="transmembrane region" description="Helical" evidence="4">
    <location>
        <begin position="147"/>
        <end position="168"/>
    </location>
</feature>
<keyword evidence="2 4" id="KW-1133">Transmembrane helix</keyword>
<dbReference type="InterPro" id="IPR020846">
    <property type="entry name" value="MFS_dom"/>
</dbReference>
<accession>A0A5C4NF93</accession>
<evidence type="ECO:0000256" key="1">
    <source>
        <dbReference type="ARBA" id="ARBA00022692"/>
    </source>
</evidence>
<evidence type="ECO:0000313" key="6">
    <source>
        <dbReference type="EMBL" id="TNC72610.1"/>
    </source>
</evidence>
<evidence type="ECO:0000256" key="3">
    <source>
        <dbReference type="ARBA" id="ARBA00023136"/>
    </source>
</evidence>
<dbReference type="PANTHER" id="PTHR43129">
    <property type="entry name" value="FOSMIDOMYCIN RESISTANCE PROTEIN"/>
    <property type="match status" value="1"/>
</dbReference>
<comment type="caution">
    <text evidence="6">The sequence shown here is derived from an EMBL/GenBank/DDBJ whole genome shotgun (WGS) entry which is preliminary data.</text>
</comment>
<sequence length="404" mass="42488">MTTTVRGVGGTLSTQGTVWAVLGGVALCHCINDIMQSLVSAIYPLLEEEFALSYAQIGFLTFAFTVTASVLQPLVGVVTDKRPLPLALPLGMGSTLLGIVTLAFAPSYPLLVLGAMLIGVGSSIFHPEASRIARAASGGRFGTAQSVFQVGGNVGHAAGPLLAAFIVAPFGRLSLLWFTLGTMLGIHVLWRVSDWYKRRPAPPPRAARGTDAPRLSRGRVLGALVVLGVLVFTKNAYTSSLSSFYTFYVIERFGLTAQQSQLMLFVFLGAMALGVILGGPIGDRIGPLAVIWVSILGVLPFTLMLPYANLWMSVVLTLVIGVVIASAFPAILVFAQELVPGRVGLINGVFFGLAFGMGGIAAAVLGAVADARGIEFVYQICAWLPALGLLTVFLPRGVFQGRHG</sequence>
<keyword evidence="1 4" id="KW-0812">Transmembrane</keyword>
<dbReference type="OrthoDB" id="9770492at2"/>
<dbReference type="RefSeq" id="WP_139081117.1">
    <property type="nucleotide sequence ID" value="NZ_VDFV01000007.1"/>
</dbReference>
<feature type="domain" description="Major facilitator superfamily (MFS) profile" evidence="5">
    <location>
        <begin position="21"/>
        <end position="400"/>
    </location>
</feature>
<dbReference type="InterPro" id="IPR036259">
    <property type="entry name" value="MFS_trans_sf"/>
</dbReference>
<name>A0A5C4NF93_9RHOB</name>
<feature type="transmembrane region" description="Helical" evidence="4">
    <location>
        <begin position="285"/>
        <end position="304"/>
    </location>
</feature>
<feature type="transmembrane region" description="Helical" evidence="4">
    <location>
        <begin position="54"/>
        <end position="74"/>
    </location>
</feature>
<proteinExistence type="predicted"/>
<dbReference type="Pfam" id="PF07690">
    <property type="entry name" value="MFS_1"/>
    <property type="match status" value="1"/>
</dbReference>
<feature type="transmembrane region" description="Helical" evidence="4">
    <location>
        <begin position="310"/>
        <end position="333"/>
    </location>
</feature>
<dbReference type="GO" id="GO:0005886">
    <property type="term" value="C:plasma membrane"/>
    <property type="evidence" value="ECO:0007669"/>
    <property type="project" value="TreeGrafter"/>
</dbReference>
<dbReference type="PROSITE" id="PS50850">
    <property type="entry name" value="MFS"/>
    <property type="match status" value="1"/>
</dbReference>
<feature type="transmembrane region" description="Helical" evidence="4">
    <location>
        <begin position="376"/>
        <end position="394"/>
    </location>
</feature>
<dbReference type="PANTHER" id="PTHR43129:SF1">
    <property type="entry name" value="FOSMIDOMYCIN RESISTANCE PROTEIN"/>
    <property type="match status" value="1"/>
</dbReference>
<evidence type="ECO:0000256" key="2">
    <source>
        <dbReference type="ARBA" id="ARBA00022989"/>
    </source>
</evidence>
<keyword evidence="3 4" id="KW-0472">Membrane</keyword>
<keyword evidence="7" id="KW-1185">Reference proteome</keyword>
<dbReference type="EMBL" id="VDFV01000007">
    <property type="protein sequence ID" value="TNC72610.1"/>
    <property type="molecule type" value="Genomic_DNA"/>
</dbReference>
<evidence type="ECO:0000313" key="7">
    <source>
        <dbReference type="Proteomes" id="UP000305709"/>
    </source>
</evidence>
<feature type="transmembrane region" description="Helical" evidence="4">
    <location>
        <begin position="174"/>
        <end position="192"/>
    </location>
</feature>
<protein>
    <submittedName>
        <fullName evidence="6">MFS transporter</fullName>
    </submittedName>
</protein>
<feature type="transmembrane region" description="Helical" evidence="4">
    <location>
        <begin position="220"/>
        <end position="237"/>
    </location>
</feature>
<reference evidence="6 7" key="1">
    <citation type="submission" date="2019-06" db="EMBL/GenBank/DDBJ databases">
        <authorList>
            <person name="Jiang L."/>
        </authorList>
    </citation>
    <scope>NUCLEOTIDE SEQUENCE [LARGE SCALE GENOMIC DNA]</scope>
    <source>
        <strain evidence="6 7">YIM 48858</strain>
    </source>
</reference>
<feature type="transmembrane region" description="Helical" evidence="4">
    <location>
        <begin position="86"/>
        <end position="104"/>
    </location>
</feature>
<feature type="transmembrane region" description="Helical" evidence="4">
    <location>
        <begin position="345"/>
        <end position="364"/>
    </location>
</feature>
<feature type="transmembrane region" description="Helical" evidence="4">
    <location>
        <begin position="257"/>
        <end position="278"/>
    </location>
</feature>
<feature type="transmembrane region" description="Helical" evidence="4">
    <location>
        <begin position="110"/>
        <end position="126"/>
    </location>
</feature>
<evidence type="ECO:0000256" key="4">
    <source>
        <dbReference type="SAM" id="Phobius"/>
    </source>
</evidence>
<gene>
    <name evidence="6" type="ORF">FHG71_08035</name>
</gene>
<dbReference type="Gene3D" id="1.20.1250.20">
    <property type="entry name" value="MFS general substrate transporter like domains"/>
    <property type="match status" value="2"/>
</dbReference>
<evidence type="ECO:0000259" key="5">
    <source>
        <dbReference type="PROSITE" id="PS50850"/>
    </source>
</evidence>
<dbReference type="Proteomes" id="UP000305709">
    <property type="component" value="Unassembled WGS sequence"/>
</dbReference>
<dbReference type="GO" id="GO:0022857">
    <property type="term" value="F:transmembrane transporter activity"/>
    <property type="evidence" value="ECO:0007669"/>
    <property type="project" value="InterPro"/>
</dbReference>
<dbReference type="SUPFAM" id="SSF103473">
    <property type="entry name" value="MFS general substrate transporter"/>
    <property type="match status" value="1"/>
</dbReference>
<dbReference type="AlphaFoldDB" id="A0A5C4NF93"/>